<keyword evidence="1" id="KW-0812">Transmembrane</keyword>
<dbReference type="Proteomes" id="UP001595916">
    <property type="component" value="Unassembled WGS sequence"/>
</dbReference>
<comment type="caution">
    <text evidence="2">The sequence shown here is derived from an EMBL/GenBank/DDBJ whole genome shotgun (WGS) entry which is preliminary data.</text>
</comment>
<sequence>MNREQILKKSREEACDEGREYMELLGIRRGFYYSSAIYACISVLNLFSAFRYGKQMEAFYASSSIYFCFLASISSQKYKFSQEKHDKLQWIASTVASMVFLLRFILEAVWA</sequence>
<evidence type="ECO:0000313" key="3">
    <source>
        <dbReference type="Proteomes" id="UP001595916"/>
    </source>
</evidence>
<reference evidence="3" key="1">
    <citation type="journal article" date="2019" name="Int. J. Syst. Evol. Microbiol.">
        <title>The Global Catalogue of Microorganisms (GCM) 10K type strain sequencing project: providing services to taxonomists for standard genome sequencing and annotation.</title>
        <authorList>
            <consortium name="The Broad Institute Genomics Platform"/>
            <consortium name="The Broad Institute Genome Sequencing Center for Infectious Disease"/>
            <person name="Wu L."/>
            <person name="Ma J."/>
        </authorList>
    </citation>
    <scope>NUCLEOTIDE SEQUENCE [LARGE SCALE GENOMIC DNA]</scope>
    <source>
        <strain evidence="3">CCUG 46385</strain>
    </source>
</reference>
<feature type="transmembrane region" description="Helical" evidence="1">
    <location>
        <begin position="88"/>
        <end position="106"/>
    </location>
</feature>
<evidence type="ECO:0000313" key="2">
    <source>
        <dbReference type="EMBL" id="MFC4805583.1"/>
    </source>
</evidence>
<dbReference type="InterPro" id="IPR045620">
    <property type="entry name" value="DUF6442"/>
</dbReference>
<name>A0ABV9QNP8_9FIRM</name>
<feature type="transmembrane region" description="Helical" evidence="1">
    <location>
        <begin position="31"/>
        <end position="52"/>
    </location>
</feature>
<proteinExistence type="predicted"/>
<keyword evidence="1" id="KW-0472">Membrane</keyword>
<dbReference type="Pfam" id="PF20040">
    <property type="entry name" value="DUF6442"/>
    <property type="match status" value="1"/>
</dbReference>
<accession>A0ABV9QNP8</accession>
<feature type="transmembrane region" description="Helical" evidence="1">
    <location>
        <begin position="58"/>
        <end position="76"/>
    </location>
</feature>
<organism evidence="2 3">
    <name type="scientific">Filifactor villosus</name>
    <dbReference type="NCBI Taxonomy" id="29374"/>
    <lineage>
        <taxon>Bacteria</taxon>
        <taxon>Bacillati</taxon>
        <taxon>Bacillota</taxon>
        <taxon>Clostridia</taxon>
        <taxon>Peptostreptococcales</taxon>
        <taxon>Filifactoraceae</taxon>
        <taxon>Filifactor</taxon>
    </lineage>
</organism>
<evidence type="ECO:0000256" key="1">
    <source>
        <dbReference type="SAM" id="Phobius"/>
    </source>
</evidence>
<keyword evidence="3" id="KW-1185">Reference proteome</keyword>
<dbReference type="RefSeq" id="WP_379789177.1">
    <property type="nucleotide sequence ID" value="NZ_JBHSHL010000052.1"/>
</dbReference>
<keyword evidence="1" id="KW-1133">Transmembrane helix</keyword>
<dbReference type="EMBL" id="JBHSHL010000052">
    <property type="protein sequence ID" value="MFC4805583.1"/>
    <property type="molecule type" value="Genomic_DNA"/>
</dbReference>
<gene>
    <name evidence="2" type="ORF">ACFO4R_10925</name>
</gene>
<protein>
    <submittedName>
        <fullName evidence="2">DUF6442 family protein</fullName>
    </submittedName>
</protein>